<evidence type="ECO:0000256" key="5">
    <source>
        <dbReference type="SAM" id="Phobius"/>
    </source>
</evidence>
<feature type="transmembrane region" description="Helical" evidence="5">
    <location>
        <begin position="111"/>
        <end position="135"/>
    </location>
</feature>
<keyword evidence="2 5" id="KW-0812">Transmembrane</keyword>
<dbReference type="PANTHER" id="PTHR23508">
    <property type="entry name" value="CARBOXYLIC ACID TRANSPORTER PROTEIN HOMOLOG"/>
    <property type="match status" value="1"/>
</dbReference>
<dbReference type="GO" id="GO:0005886">
    <property type="term" value="C:plasma membrane"/>
    <property type="evidence" value="ECO:0007669"/>
    <property type="project" value="TreeGrafter"/>
</dbReference>
<dbReference type="SUPFAM" id="SSF103473">
    <property type="entry name" value="MFS general substrate transporter"/>
    <property type="match status" value="1"/>
</dbReference>
<keyword evidence="4 5" id="KW-0472">Membrane</keyword>
<dbReference type="EMBL" id="KV429124">
    <property type="protein sequence ID" value="KZT64586.1"/>
    <property type="molecule type" value="Genomic_DNA"/>
</dbReference>
<evidence type="ECO:0000256" key="2">
    <source>
        <dbReference type="ARBA" id="ARBA00022692"/>
    </source>
</evidence>
<organism evidence="7 8">
    <name type="scientific">Daedalea quercina L-15889</name>
    <dbReference type="NCBI Taxonomy" id="1314783"/>
    <lineage>
        <taxon>Eukaryota</taxon>
        <taxon>Fungi</taxon>
        <taxon>Dikarya</taxon>
        <taxon>Basidiomycota</taxon>
        <taxon>Agaricomycotina</taxon>
        <taxon>Agaricomycetes</taxon>
        <taxon>Polyporales</taxon>
        <taxon>Fomitopsis</taxon>
    </lineage>
</organism>
<dbReference type="Gene3D" id="1.20.1250.20">
    <property type="entry name" value="MFS general substrate transporter like domains"/>
    <property type="match status" value="1"/>
</dbReference>
<evidence type="ECO:0000313" key="7">
    <source>
        <dbReference type="EMBL" id="KZT64586.1"/>
    </source>
</evidence>
<feature type="transmembrane region" description="Helical" evidence="5">
    <location>
        <begin position="335"/>
        <end position="353"/>
    </location>
</feature>
<evidence type="ECO:0000256" key="1">
    <source>
        <dbReference type="ARBA" id="ARBA00004141"/>
    </source>
</evidence>
<feature type="transmembrane region" description="Helical" evidence="5">
    <location>
        <begin position="142"/>
        <end position="162"/>
    </location>
</feature>
<sequence length="442" mass="48117">MRELALTVYAMEPHRVYHDPNAENGMTAVREPATGPRSVSEGVATRSRTVVVALALLCAAYYLNVFIIVDAVFEILYSGQYEALLQMWNAFFIGQIVGQISFGTLCDSVGPIVSLCASTLVILLGGILCTAACGIRRNTSGMLWLIKVARGIVGVGIGGIYPSTSMIAIDTAKDRTNDHGRAFLLMTNGVFSAGGILASVIFIIVLSAGRPEHLHTIWPVSIGIGIVLPVGAVCYSGMRIMSRLYGSRVKQTDLSSYFAEFSQRWLSFACICCLWFVYSFVAYPKIVFSGVIISTMVNRDIWRVAGFELLLGIFVLCGSLTGVIVYGFLGARGTILVSLVGYAVFALIIGCAYDRLVKIVPLFVILYAMMLFMGSLGPGNLLSLITVEWYPEKTRGLFYGITAAIGTAGAVSGIHVFHTIDQNLRKQWVSKWSWMDLAWNPD</sequence>
<comment type="subcellular location">
    <subcellularLocation>
        <location evidence="1">Membrane</location>
        <topology evidence="1">Multi-pass membrane protein</topology>
    </subcellularLocation>
</comment>
<keyword evidence="8" id="KW-1185">Reference proteome</keyword>
<dbReference type="InterPro" id="IPR020846">
    <property type="entry name" value="MFS_dom"/>
</dbReference>
<evidence type="ECO:0000259" key="6">
    <source>
        <dbReference type="PROSITE" id="PS50850"/>
    </source>
</evidence>
<feature type="transmembrane region" description="Helical" evidence="5">
    <location>
        <begin position="397"/>
        <end position="417"/>
    </location>
</feature>
<dbReference type="OrthoDB" id="2801178at2759"/>
<dbReference type="PANTHER" id="PTHR23508:SF10">
    <property type="entry name" value="CARBOXYLIC ACID TRANSPORTER PROTEIN HOMOLOG"/>
    <property type="match status" value="1"/>
</dbReference>
<name>A0A165LLS8_9APHY</name>
<dbReference type="PROSITE" id="PS50850">
    <property type="entry name" value="MFS"/>
    <property type="match status" value="1"/>
</dbReference>
<feature type="transmembrane region" description="Helical" evidence="5">
    <location>
        <begin position="50"/>
        <end position="73"/>
    </location>
</feature>
<evidence type="ECO:0000313" key="8">
    <source>
        <dbReference type="Proteomes" id="UP000076727"/>
    </source>
</evidence>
<feature type="domain" description="Major facilitator superfamily (MFS) profile" evidence="6">
    <location>
        <begin position="48"/>
        <end position="442"/>
    </location>
</feature>
<evidence type="ECO:0000256" key="4">
    <source>
        <dbReference type="ARBA" id="ARBA00023136"/>
    </source>
</evidence>
<feature type="transmembrane region" description="Helical" evidence="5">
    <location>
        <begin position="360"/>
        <end position="377"/>
    </location>
</feature>
<accession>A0A165LLS8</accession>
<feature type="transmembrane region" description="Helical" evidence="5">
    <location>
        <begin position="182"/>
        <end position="205"/>
    </location>
</feature>
<dbReference type="STRING" id="1314783.A0A165LLS8"/>
<dbReference type="GO" id="GO:0046943">
    <property type="term" value="F:carboxylic acid transmembrane transporter activity"/>
    <property type="evidence" value="ECO:0007669"/>
    <property type="project" value="TreeGrafter"/>
</dbReference>
<dbReference type="Proteomes" id="UP000076727">
    <property type="component" value="Unassembled WGS sequence"/>
</dbReference>
<keyword evidence="3 5" id="KW-1133">Transmembrane helix</keyword>
<gene>
    <name evidence="7" type="ORF">DAEQUDRAFT_602892</name>
</gene>
<evidence type="ECO:0000256" key="3">
    <source>
        <dbReference type="ARBA" id="ARBA00022989"/>
    </source>
</evidence>
<feature type="transmembrane region" description="Helical" evidence="5">
    <location>
        <begin position="85"/>
        <end position="105"/>
    </location>
</feature>
<reference evidence="7 8" key="1">
    <citation type="journal article" date="2016" name="Mol. Biol. Evol.">
        <title>Comparative Genomics of Early-Diverging Mushroom-Forming Fungi Provides Insights into the Origins of Lignocellulose Decay Capabilities.</title>
        <authorList>
            <person name="Nagy L.G."/>
            <person name="Riley R."/>
            <person name="Tritt A."/>
            <person name="Adam C."/>
            <person name="Daum C."/>
            <person name="Floudas D."/>
            <person name="Sun H."/>
            <person name="Yadav J.S."/>
            <person name="Pangilinan J."/>
            <person name="Larsson K.H."/>
            <person name="Matsuura K."/>
            <person name="Barry K."/>
            <person name="Labutti K."/>
            <person name="Kuo R."/>
            <person name="Ohm R.A."/>
            <person name="Bhattacharya S.S."/>
            <person name="Shirouzu T."/>
            <person name="Yoshinaga Y."/>
            <person name="Martin F.M."/>
            <person name="Grigoriev I.V."/>
            <person name="Hibbett D.S."/>
        </authorList>
    </citation>
    <scope>NUCLEOTIDE SEQUENCE [LARGE SCALE GENOMIC DNA]</scope>
    <source>
        <strain evidence="7 8">L-15889</strain>
    </source>
</reference>
<dbReference type="InterPro" id="IPR036259">
    <property type="entry name" value="MFS_trans_sf"/>
</dbReference>
<proteinExistence type="predicted"/>
<feature type="transmembrane region" description="Helical" evidence="5">
    <location>
        <begin position="217"/>
        <end position="238"/>
    </location>
</feature>
<feature type="transmembrane region" description="Helical" evidence="5">
    <location>
        <begin position="304"/>
        <end position="329"/>
    </location>
</feature>
<dbReference type="Pfam" id="PF00083">
    <property type="entry name" value="Sugar_tr"/>
    <property type="match status" value="2"/>
</dbReference>
<dbReference type="AlphaFoldDB" id="A0A165LLS8"/>
<protein>
    <submittedName>
        <fullName evidence="7">MFS general substrate transporter</fullName>
    </submittedName>
</protein>
<dbReference type="InterPro" id="IPR005828">
    <property type="entry name" value="MFS_sugar_transport-like"/>
</dbReference>